<gene>
    <name evidence="2" type="ORF">COHA_002824</name>
</gene>
<organism evidence="2 3">
    <name type="scientific">Chlorella ohadii</name>
    <dbReference type="NCBI Taxonomy" id="2649997"/>
    <lineage>
        <taxon>Eukaryota</taxon>
        <taxon>Viridiplantae</taxon>
        <taxon>Chlorophyta</taxon>
        <taxon>core chlorophytes</taxon>
        <taxon>Trebouxiophyceae</taxon>
        <taxon>Chlorellales</taxon>
        <taxon>Chlorellaceae</taxon>
        <taxon>Chlorella clade</taxon>
        <taxon>Chlorella</taxon>
    </lineage>
</organism>
<feature type="transmembrane region" description="Helical" evidence="1">
    <location>
        <begin position="80"/>
        <end position="98"/>
    </location>
</feature>
<comment type="caution">
    <text evidence="2">The sequence shown here is derived from an EMBL/GenBank/DDBJ whole genome shotgun (WGS) entry which is preliminary data.</text>
</comment>
<accession>A0AAD5DTW6</accession>
<evidence type="ECO:0000256" key="1">
    <source>
        <dbReference type="SAM" id="Phobius"/>
    </source>
</evidence>
<evidence type="ECO:0000313" key="2">
    <source>
        <dbReference type="EMBL" id="KAI7843582.1"/>
    </source>
</evidence>
<evidence type="ECO:0000313" key="3">
    <source>
        <dbReference type="Proteomes" id="UP001205105"/>
    </source>
</evidence>
<keyword evidence="1" id="KW-0812">Transmembrane</keyword>
<feature type="transmembrane region" description="Helical" evidence="1">
    <location>
        <begin position="322"/>
        <end position="342"/>
    </location>
</feature>
<keyword evidence="3" id="KW-1185">Reference proteome</keyword>
<keyword evidence="1" id="KW-1133">Transmembrane helix</keyword>
<dbReference type="AlphaFoldDB" id="A0AAD5DTW6"/>
<proteinExistence type="predicted"/>
<name>A0AAD5DTW6_9CHLO</name>
<dbReference type="Proteomes" id="UP001205105">
    <property type="component" value="Unassembled WGS sequence"/>
</dbReference>
<keyword evidence="1" id="KW-0472">Membrane</keyword>
<dbReference type="EMBL" id="JADXDR010000037">
    <property type="protein sequence ID" value="KAI7843582.1"/>
    <property type="molecule type" value="Genomic_DNA"/>
</dbReference>
<reference evidence="2" key="1">
    <citation type="submission" date="2020-11" db="EMBL/GenBank/DDBJ databases">
        <title>Chlorella ohadii genome sequencing and assembly.</title>
        <authorList>
            <person name="Murik O."/>
            <person name="Treves H."/>
            <person name="Kedem I."/>
            <person name="Shotland Y."/>
            <person name="Kaplan A."/>
        </authorList>
    </citation>
    <scope>NUCLEOTIDE SEQUENCE</scope>
    <source>
        <strain evidence="2">1</strain>
    </source>
</reference>
<feature type="transmembrane region" description="Helical" evidence="1">
    <location>
        <begin position="267"/>
        <end position="287"/>
    </location>
</feature>
<sequence>MTWLDTWWGRFRPLAAGAWPSARFPEPQEGEWLRKFTADQAGLDAAVSLQTLLFPSLVARLLWDQARSGDAGDGLSAVDGLWLAGFLAWAPLLLWLSLRRPKAYLRLRVPLVLLSRLHRSLTFMRWAGLFSREAMGAGGAAGPISRQAQLGLLLWRPTSLVSLLFTYLVPFRYTAPCALVMLGMALHGAAQQCTAYCRSSGVERAAVQLAPELVELLRGWQRLFWEQPAGGAAASAGGGMCSIVDSPVPPSPPACSWDACRNSCVAVNAWVLVVLGTLLPLAVLWAVEERSRLRFQRQWMQVHRPSRSAPQIGGSSISAQGLSWLVLALWLLFFAWAVWAALDWLILR</sequence>
<protein>
    <submittedName>
        <fullName evidence="2">Uncharacterized protein</fullName>
    </submittedName>
</protein>